<accession>A0A9Q0MHF7</accession>
<dbReference type="AlphaFoldDB" id="A0A9Q0MHF7"/>
<protein>
    <recommendedName>
        <fullName evidence="2">lysozyme</fullName>
        <ecNumber evidence="2">3.2.1.17</ecNumber>
    </recommendedName>
</protein>
<feature type="signal peptide" evidence="9">
    <location>
        <begin position="1"/>
        <end position="25"/>
    </location>
</feature>
<dbReference type="InterPro" id="IPR018247">
    <property type="entry name" value="EF_Hand_1_Ca_BS"/>
</dbReference>
<dbReference type="Proteomes" id="UP001142055">
    <property type="component" value="Chromosome 1"/>
</dbReference>
<dbReference type="InterPro" id="IPR023346">
    <property type="entry name" value="Lysozyme-like_dom_sf"/>
</dbReference>
<keyword evidence="4" id="KW-0081">Bacteriolytic enzyme</keyword>
<dbReference type="EMBL" id="JAPWDV010000001">
    <property type="protein sequence ID" value="KAJ6224487.1"/>
    <property type="molecule type" value="Genomic_DNA"/>
</dbReference>
<evidence type="ECO:0000256" key="3">
    <source>
        <dbReference type="ARBA" id="ARBA00022529"/>
    </source>
</evidence>
<feature type="disulfide bond" evidence="7">
    <location>
        <begin position="592"/>
        <end position="602"/>
    </location>
</feature>
<keyword evidence="3" id="KW-0929">Antimicrobial</keyword>
<evidence type="ECO:0000256" key="7">
    <source>
        <dbReference type="PIRSR" id="PIRSR608597-3"/>
    </source>
</evidence>
<evidence type="ECO:0000256" key="2">
    <source>
        <dbReference type="ARBA" id="ARBA00012732"/>
    </source>
</evidence>
<proteinExistence type="predicted"/>
<keyword evidence="6" id="KW-0326">Glycosidase</keyword>
<dbReference type="GO" id="GO:0031640">
    <property type="term" value="P:killing of cells of another organism"/>
    <property type="evidence" value="ECO:0007669"/>
    <property type="project" value="UniProtKB-KW"/>
</dbReference>
<gene>
    <name evidence="10" type="ORF">RDWZM_003032</name>
</gene>
<feature type="disulfide bond" evidence="7">
    <location>
        <begin position="633"/>
        <end position="639"/>
    </location>
</feature>
<evidence type="ECO:0000256" key="5">
    <source>
        <dbReference type="ARBA" id="ARBA00022801"/>
    </source>
</evidence>
<dbReference type="PANTHER" id="PTHR11195">
    <property type="entry name" value="DESTABILASE-RELATED"/>
    <property type="match status" value="1"/>
</dbReference>
<dbReference type="CDD" id="cd16890">
    <property type="entry name" value="lyz_i"/>
    <property type="match status" value="3"/>
</dbReference>
<evidence type="ECO:0000256" key="9">
    <source>
        <dbReference type="SAM" id="SignalP"/>
    </source>
</evidence>
<dbReference type="GO" id="GO:0003796">
    <property type="term" value="F:lysozyme activity"/>
    <property type="evidence" value="ECO:0007669"/>
    <property type="project" value="UniProtKB-EC"/>
</dbReference>
<feature type="disulfide bond" evidence="7">
    <location>
        <begin position="580"/>
        <end position="586"/>
    </location>
</feature>
<evidence type="ECO:0000313" key="11">
    <source>
        <dbReference type="Proteomes" id="UP001142055"/>
    </source>
</evidence>
<keyword evidence="9" id="KW-0732">Signal</keyword>
<comment type="catalytic activity">
    <reaction evidence="1">
        <text>Hydrolysis of (1-&gt;4)-beta-linkages between N-acetylmuramic acid and N-acetyl-D-glucosamine residues in a peptidoglycan and between N-acetyl-D-glucosamine residues in chitodextrins.</text>
        <dbReference type="EC" id="3.2.1.17"/>
    </reaction>
</comment>
<dbReference type="InterPro" id="IPR008597">
    <property type="entry name" value="Invert_lysozyme"/>
</dbReference>
<dbReference type="PANTHER" id="PTHR11195:SF22">
    <property type="entry name" value="LYSOZYME"/>
    <property type="match status" value="1"/>
</dbReference>
<keyword evidence="7" id="KW-1015">Disulfide bond</keyword>
<dbReference type="EC" id="3.2.1.17" evidence="2"/>
<dbReference type="PROSITE" id="PS51909">
    <property type="entry name" value="LYSOZYME_I"/>
    <property type="match status" value="3"/>
</dbReference>
<dbReference type="SUPFAM" id="SSF53955">
    <property type="entry name" value="Lysozyme-like"/>
    <property type="match status" value="2"/>
</dbReference>
<evidence type="ECO:0000256" key="6">
    <source>
        <dbReference type="ARBA" id="ARBA00023295"/>
    </source>
</evidence>
<keyword evidence="5" id="KW-0378">Hydrolase</keyword>
<evidence type="ECO:0000256" key="8">
    <source>
        <dbReference type="SAM" id="MobiDB-lite"/>
    </source>
</evidence>
<comment type="caution">
    <text evidence="10">The sequence shown here is derived from an EMBL/GenBank/DDBJ whole genome shotgun (WGS) entry which is preliminary data.</text>
</comment>
<dbReference type="OMA" id="QISWAYW"/>
<sequence>MFILFKLILSSLLLIVQLEDQLVWGSPNSQCLQCMCHASSGCKAAIRCHNSGNGQYFCGPYQISWAYWADAGKPGYTGFSNDFENCLIDKNCAEATVRGYMAKWANDCNNDGKVDCLDYAAIHKAGPTVIEIVRPNPARSVSSHSSATSTSTSTSFGSNPIVHSYFSSASSSSFSRHNVTRSNNVEITETVSSNSNPIIDNRRTTSSRVVNQPELNRPIAVSLPRPTNTNRHIEPLPLSTLPNVNNKPIKRIVPEECLECLCQASSKCDINKGCNGAYCGPFLLSWGYWADGGKSGNGLDYVSCANNKTCAGLSVQGYMNKWNKDCNNDGVIDCTDFALIHKLGPHGCNKLEAIQNTDYWKQYTVCYHIPNDEYDSTNSVGESVRSIPDTNLNTFPVRVVERVEEPLPIPAIRNNRPISRGSNSRPNDSHVRISFNNREVVNLSPNSPASINHRAPLPLPPIKPVDQPINREFNEINSPSLRSTDSLVTKPPITSFDDSNLNKPNYETVHTESPHHYLPLNDEDNRNIPITSAAPTETSFSDTPTEPKFAEVSLTPRRFTDNNGTRTNSLVTQECLECICHASSRCNPSIGCVNGGSGKFICGPFQVDWEYWTEAGKPGNRADLSNLENFQMCLTNRQCADDAVRGYMAKWRKDCNEDGIVDCNDFAALHIAGPNSCNAQWFLDSQYYSDFRSCYDFRRR</sequence>
<dbReference type="Pfam" id="PF05497">
    <property type="entry name" value="Destabilase"/>
    <property type="match status" value="3"/>
</dbReference>
<name>A0A9Q0MHF7_BLOTA</name>
<keyword evidence="11" id="KW-1185">Reference proteome</keyword>
<dbReference type="PROSITE" id="PS00018">
    <property type="entry name" value="EF_HAND_1"/>
    <property type="match status" value="1"/>
</dbReference>
<evidence type="ECO:0000313" key="10">
    <source>
        <dbReference type="EMBL" id="KAJ6224487.1"/>
    </source>
</evidence>
<dbReference type="GO" id="GO:0042742">
    <property type="term" value="P:defense response to bacterium"/>
    <property type="evidence" value="ECO:0007669"/>
    <property type="project" value="UniProtKB-KW"/>
</dbReference>
<organism evidence="10 11">
    <name type="scientific">Blomia tropicalis</name>
    <name type="common">Mite</name>
    <dbReference type="NCBI Taxonomy" id="40697"/>
    <lineage>
        <taxon>Eukaryota</taxon>
        <taxon>Metazoa</taxon>
        <taxon>Ecdysozoa</taxon>
        <taxon>Arthropoda</taxon>
        <taxon>Chelicerata</taxon>
        <taxon>Arachnida</taxon>
        <taxon>Acari</taxon>
        <taxon>Acariformes</taxon>
        <taxon>Sarcoptiformes</taxon>
        <taxon>Astigmata</taxon>
        <taxon>Glycyphagoidea</taxon>
        <taxon>Echimyopodidae</taxon>
        <taxon>Blomia</taxon>
    </lineage>
</organism>
<evidence type="ECO:0000256" key="1">
    <source>
        <dbReference type="ARBA" id="ARBA00000632"/>
    </source>
</evidence>
<evidence type="ECO:0000256" key="4">
    <source>
        <dbReference type="ARBA" id="ARBA00022638"/>
    </source>
</evidence>
<dbReference type="Gene3D" id="1.10.530.10">
    <property type="match status" value="3"/>
</dbReference>
<reference evidence="10" key="1">
    <citation type="submission" date="2022-12" db="EMBL/GenBank/DDBJ databases">
        <title>Genome assemblies of Blomia tropicalis.</title>
        <authorList>
            <person name="Cui Y."/>
        </authorList>
    </citation>
    <scope>NUCLEOTIDE SEQUENCE</scope>
    <source>
        <tissue evidence="10">Adult mites</tissue>
    </source>
</reference>
<feature type="chain" id="PRO_5040106386" description="lysozyme" evidence="9">
    <location>
        <begin position="26"/>
        <end position="700"/>
    </location>
</feature>
<feature type="region of interest" description="Disordered" evidence="8">
    <location>
        <begin position="481"/>
        <end position="503"/>
    </location>
</feature>